<sequence>MTDHPSVGTPLFYGVFFIVVLVMIAIDMLSLKKNGAHKVSVREALAWSCVWVAVSCGFALWLYFELAGNPAYGAVVAKEKVLEFFTGYVLEKSLAVDNIFVFLMIFSYFKVPPQFQHRVLLYGVLGAIVLRAIMIFVGAVLVQQFEWILYLFGAFLLYTGLHMIKTCGGDDEGGDLSQNKLLNWLNKHVPVSHELNGEKFFTIENGKRIATPLFLVLIMVELSDVIFAVDSIPAVFAVTTDPFIVLTSNIFAILGLRAMYFLLADVADRFIFLKYGLAFVLSFIGVKMLIMHWIHITISISLSVVFGALGTSILTSLIYSRHLDKQQGKL</sequence>
<dbReference type="Proteomes" id="UP000272412">
    <property type="component" value="Unassembled WGS sequence"/>
</dbReference>
<comment type="subcellular location">
    <subcellularLocation>
        <location evidence="1">Membrane</location>
        <topology evidence="1">Multi-pass membrane protein</topology>
    </subcellularLocation>
</comment>
<dbReference type="PANTHER" id="PTHR30238:SF0">
    <property type="entry name" value="THYLAKOID MEMBRANE PROTEIN TERC, CHLOROPLASTIC"/>
    <property type="match status" value="1"/>
</dbReference>
<organism evidence="7 8">
    <name type="scientific">Neisseria weixii</name>
    <dbReference type="NCBI Taxonomy" id="1853276"/>
    <lineage>
        <taxon>Bacteria</taxon>
        <taxon>Pseudomonadati</taxon>
        <taxon>Pseudomonadota</taxon>
        <taxon>Betaproteobacteria</taxon>
        <taxon>Neisseriales</taxon>
        <taxon>Neisseriaceae</taxon>
        <taxon>Neisseria</taxon>
    </lineage>
</organism>
<feature type="transmembrane region" description="Helical" evidence="6">
    <location>
        <begin position="243"/>
        <end position="263"/>
    </location>
</feature>
<evidence type="ECO:0000256" key="3">
    <source>
        <dbReference type="ARBA" id="ARBA00022692"/>
    </source>
</evidence>
<comment type="caution">
    <text evidence="7">The sequence shown here is derived from an EMBL/GenBank/DDBJ whole genome shotgun (WGS) entry which is preliminary data.</text>
</comment>
<gene>
    <name evidence="7" type="ORF">EGK74_09670</name>
</gene>
<protein>
    <submittedName>
        <fullName evidence="7">TerC family protein</fullName>
    </submittedName>
</protein>
<proteinExistence type="inferred from homology"/>
<keyword evidence="5 6" id="KW-0472">Membrane</keyword>
<dbReference type="PANTHER" id="PTHR30238">
    <property type="entry name" value="MEMBRANE BOUND PREDICTED REDOX MODULATOR"/>
    <property type="match status" value="1"/>
</dbReference>
<dbReference type="Pfam" id="PF03741">
    <property type="entry name" value="TerC"/>
    <property type="match status" value="1"/>
</dbReference>
<evidence type="ECO:0000256" key="6">
    <source>
        <dbReference type="SAM" id="Phobius"/>
    </source>
</evidence>
<evidence type="ECO:0000256" key="1">
    <source>
        <dbReference type="ARBA" id="ARBA00004141"/>
    </source>
</evidence>
<feature type="transmembrane region" description="Helical" evidence="6">
    <location>
        <begin position="213"/>
        <end position="237"/>
    </location>
</feature>
<feature type="transmembrane region" description="Helical" evidence="6">
    <location>
        <begin position="275"/>
        <end position="294"/>
    </location>
</feature>
<dbReference type="GO" id="GO:0016020">
    <property type="term" value="C:membrane"/>
    <property type="evidence" value="ECO:0007669"/>
    <property type="project" value="UniProtKB-SubCell"/>
</dbReference>
<evidence type="ECO:0000256" key="2">
    <source>
        <dbReference type="ARBA" id="ARBA00007511"/>
    </source>
</evidence>
<feature type="transmembrane region" description="Helical" evidence="6">
    <location>
        <begin position="44"/>
        <end position="64"/>
    </location>
</feature>
<feature type="transmembrane region" description="Helical" evidence="6">
    <location>
        <begin position="147"/>
        <end position="164"/>
    </location>
</feature>
<keyword evidence="3 6" id="KW-0812">Transmembrane</keyword>
<dbReference type="OrthoDB" id="9783692at2"/>
<evidence type="ECO:0000256" key="4">
    <source>
        <dbReference type="ARBA" id="ARBA00022989"/>
    </source>
</evidence>
<comment type="similarity">
    <text evidence="2">Belongs to the TerC family.</text>
</comment>
<dbReference type="NCBIfam" id="TIGR03718">
    <property type="entry name" value="R_switched_Alx"/>
    <property type="match status" value="1"/>
</dbReference>
<evidence type="ECO:0000313" key="8">
    <source>
        <dbReference type="Proteomes" id="UP000272412"/>
    </source>
</evidence>
<feature type="transmembrane region" description="Helical" evidence="6">
    <location>
        <begin position="12"/>
        <end position="32"/>
    </location>
</feature>
<accession>A0A3N4N2G5</accession>
<keyword evidence="4 6" id="KW-1133">Transmembrane helix</keyword>
<dbReference type="AlphaFoldDB" id="A0A3N4N2G5"/>
<reference evidence="7 8" key="1">
    <citation type="submission" date="2018-11" db="EMBL/GenBank/DDBJ databases">
        <title>Neisseria weixii sp. nov. isolated from the rectal contents of plateau pika (Ochotona cruzoniae).</title>
        <authorList>
            <person name="Zhang G."/>
        </authorList>
    </citation>
    <scope>NUCLEOTIDE SEQUENCE [LARGE SCALE GENOMIC DNA]</scope>
    <source>
        <strain evidence="7 8">10009</strain>
    </source>
</reference>
<feature type="transmembrane region" description="Helical" evidence="6">
    <location>
        <begin position="84"/>
        <end position="107"/>
    </location>
</feature>
<dbReference type="InterPro" id="IPR005496">
    <property type="entry name" value="Integral_membrane_TerC"/>
</dbReference>
<dbReference type="RefSeq" id="WP_123804624.1">
    <property type="nucleotide sequence ID" value="NZ_RPFL01000027.1"/>
</dbReference>
<dbReference type="EMBL" id="RPFL01000027">
    <property type="protein sequence ID" value="RPD85589.1"/>
    <property type="molecule type" value="Genomic_DNA"/>
</dbReference>
<evidence type="ECO:0000313" key="7">
    <source>
        <dbReference type="EMBL" id="RPD85589.1"/>
    </source>
</evidence>
<feature type="transmembrane region" description="Helical" evidence="6">
    <location>
        <begin position="300"/>
        <end position="319"/>
    </location>
</feature>
<dbReference type="InterPro" id="IPR022369">
    <property type="entry name" value="Integral_membrane_TerC_rswitch"/>
</dbReference>
<name>A0A3N4N2G5_9NEIS</name>
<evidence type="ECO:0000256" key="5">
    <source>
        <dbReference type="ARBA" id="ARBA00023136"/>
    </source>
</evidence>
<keyword evidence="8" id="KW-1185">Reference proteome</keyword>
<feature type="transmembrane region" description="Helical" evidence="6">
    <location>
        <begin position="119"/>
        <end position="141"/>
    </location>
</feature>